<feature type="compositionally biased region" description="Low complexity" evidence="1">
    <location>
        <begin position="225"/>
        <end position="239"/>
    </location>
</feature>
<dbReference type="GO" id="GO:0006396">
    <property type="term" value="P:RNA processing"/>
    <property type="evidence" value="ECO:0007669"/>
    <property type="project" value="InterPro"/>
</dbReference>
<organism evidence="2 3">
    <name type="scientific">Alternaria alternata</name>
    <name type="common">Alternaria rot fungus</name>
    <name type="synonym">Torula alternata</name>
    <dbReference type="NCBI Taxonomy" id="5599"/>
    <lineage>
        <taxon>Eukaryota</taxon>
        <taxon>Fungi</taxon>
        <taxon>Dikarya</taxon>
        <taxon>Ascomycota</taxon>
        <taxon>Pezizomycotina</taxon>
        <taxon>Dothideomycetes</taxon>
        <taxon>Pleosporomycetidae</taxon>
        <taxon>Pleosporales</taxon>
        <taxon>Pleosporineae</taxon>
        <taxon>Pleosporaceae</taxon>
        <taxon>Alternaria</taxon>
        <taxon>Alternaria sect. Alternaria</taxon>
        <taxon>Alternaria alternata complex</taxon>
    </lineage>
</organism>
<evidence type="ECO:0000256" key="1">
    <source>
        <dbReference type="SAM" id="MobiDB-lite"/>
    </source>
</evidence>
<dbReference type="EMBL" id="PDXD01000238">
    <property type="protein sequence ID" value="RYN53635.1"/>
    <property type="molecule type" value="Genomic_DNA"/>
</dbReference>
<dbReference type="GO" id="GO:0004525">
    <property type="term" value="F:ribonuclease III activity"/>
    <property type="evidence" value="ECO:0007669"/>
    <property type="project" value="InterPro"/>
</dbReference>
<feature type="region of interest" description="Disordered" evidence="1">
    <location>
        <begin position="217"/>
        <end position="247"/>
    </location>
</feature>
<evidence type="ECO:0000313" key="3">
    <source>
        <dbReference type="Proteomes" id="UP000291422"/>
    </source>
</evidence>
<comment type="caution">
    <text evidence="2">The sequence shown here is derived from an EMBL/GenBank/DDBJ whole genome shotgun (WGS) entry which is preliminary data.</text>
</comment>
<sequence length="630" mass="69143">MESVQRKIGYDFIHDDYLVNAFIAAHRSEDDSIAHDGNRGMARIGQIAVEMAETCYAVVVEKARLTDINRRKYWWKDKKKVAKACEALGFGFHIVRSDRQIGQVLSPEVLNYALNAVIGAVWLDCQAQNRNISDTCDTVSGILSQIDSILNLSTAASGDEVGFPIAVDDASVFPTRSATNETLDSNPGSDLDTEKASATFETYESFTVFPPDAFSGTLDDLVTGQSPPQQSVSEQQPSPGCDTAEHNIQGDDQRNILRSLSSTSQDVGAQSVFSVEQEAVIEPTIPGAADTSVSITASKRALAGEGLRDLVGTQSACSSQRKTKRVQTERDKASAVLESLLDAERRKIDAYPEPGHAELLRHLEYPQTTRLKDPCHLFNFLYLAVGSWDTLADFASQLQNAREARRSFVLPSPGPSTASMVFDMMCQLECERTTCILLKRYYAVRLLEEGQRFSRSDENMHLETMENFGVGSAQKGNPQVLRDAAEIKYLVSKIAPGVEVTSKVYSTVYSKVKRFRQVGKRLQILTKPFGVGVLALLPSGPSFPCFSLTDHMLSDINKDDLTDFVMLLDKRQGRLLRSLSGAVAPILSALAAFHQGHYRGPPPSLTGVEDLKDRPKALLTLSTSAIDMRA</sequence>
<reference evidence="3" key="1">
    <citation type="journal article" date="2019" name="bioRxiv">
        <title>Genomics, evolutionary history and diagnostics of the Alternaria alternata species group including apple and Asian pear pathotypes.</title>
        <authorList>
            <person name="Armitage A.D."/>
            <person name="Cockerton H.M."/>
            <person name="Sreenivasaprasad S."/>
            <person name="Woodhall J.W."/>
            <person name="Lane C.R."/>
            <person name="Harrison R.J."/>
            <person name="Clarkson J.P."/>
        </authorList>
    </citation>
    <scope>NUCLEOTIDE SEQUENCE [LARGE SCALE GENOMIC DNA]</scope>
    <source>
        <strain evidence="3">FERA 1177</strain>
    </source>
</reference>
<dbReference type="SUPFAM" id="SSF69065">
    <property type="entry name" value="RNase III domain-like"/>
    <property type="match status" value="1"/>
</dbReference>
<dbReference type="Gene3D" id="1.10.1520.10">
    <property type="entry name" value="Ribonuclease III domain"/>
    <property type="match status" value="1"/>
</dbReference>
<proteinExistence type="predicted"/>
<accession>A0A4Q4ML02</accession>
<gene>
    <name evidence="2" type="ORF">AA0117_g13339</name>
</gene>
<dbReference type="InterPro" id="IPR036389">
    <property type="entry name" value="RNase_III_sf"/>
</dbReference>
<evidence type="ECO:0008006" key="4">
    <source>
        <dbReference type="Google" id="ProtNLM"/>
    </source>
</evidence>
<protein>
    <recommendedName>
        <fullName evidence="4">RNase III domain-containing protein</fullName>
    </recommendedName>
</protein>
<dbReference type="VEuPathDB" id="FungiDB:CC77DRAFT_948831"/>
<evidence type="ECO:0000313" key="2">
    <source>
        <dbReference type="EMBL" id="RYN53635.1"/>
    </source>
</evidence>
<name>A0A4Q4ML02_ALTAL</name>
<dbReference type="Proteomes" id="UP000291422">
    <property type="component" value="Unassembled WGS sequence"/>
</dbReference>
<dbReference type="AlphaFoldDB" id="A0A4Q4ML02"/>